<feature type="non-terminal residue" evidence="1">
    <location>
        <position position="188"/>
    </location>
</feature>
<dbReference type="Proteomes" id="UP000008311">
    <property type="component" value="Unassembled WGS sequence"/>
</dbReference>
<reference evidence="2" key="1">
    <citation type="journal article" date="2010" name="Nat. Biotechnol.">
        <title>Draft genome sequence of the oilseed species Ricinus communis.</title>
        <authorList>
            <person name="Chan A.P."/>
            <person name="Crabtree J."/>
            <person name="Zhao Q."/>
            <person name="Lorenzi H."/>
            <person name="Orvis J."/>
            <person name="Puiu D."/>
            <person name="Melake-Berhan A."/>
            <person name="Jones K.M."/>
            <person name="Redman J."/>
            <person name="Chen G."/>
            <person name="Cahoon E.B."/>
            <person name="Gedil M."/>
            <person name="Stanke M."/>
            <person name="Haas B.J."/>
            <person name="Wortman J.R."/>
            <person name="Fraser-Liggett C.M."/>
            <person name="Ravel J."/>
            <person name="Rabinowicz P.D."/>
        </authorList>
    </citation>
    <scope>NUCLEOTIDE SEQUENCE [LARGE SCALE GENOMIC DNA]</scope>
    <source>
        <strain evidence="2">cv. Hale</strain>
    </source>
</reference>
<accession>B9TPE2</accession>
<protein>
    <submittedName>
        <fullName evidence="1">Uncharacterized protein</fullName>
    </submittedName>
</protein>
<sequence length="188" mass="20788">MGEQLVHGGDELARRAIVRPKLVVAAVRGPARRQIAVDVRAAEAVDRLLRVADEEQAVRGVVVGHAVQLVEDAVLVGRRVLEFVDHRHRILVEDAPAQRLAVRPLQRILQARQHVGEAELAVAALQFRHAVRDGAGGVAQQRVRYRRNRIEPLFQRPGVLEALGNRRGVILAERIENAIGCQTGPQRV</sequence>
<keyword evidence="2" id="KW-1185">Reference proteome</keyword>
<dbReference type="InParanoid" id="B9TPE2"/>
<evidence type="ECO:0000313" key="2">
    <source>
        <dbReference type="Proteomes" id="UP000008311"/>
    </source>
</evidence>
<name>B9TPE2_RICCO</name>
<evidence type="ECO:0000313" key="1">
    <source>
        <dbReference type="EMBL" id="EEF22272.1"/>
    </source>
</evidence>
<dbReference type="EMBL" id="EQ995461">
    <property type="protein sequence ID" value="EEF22272.1"/>
    <property type="molecule type" value="Genomic_DNA"/>
</dbReference>
<proteinExistence type="predicted"/>
<gene>
    <name evidence="1" type="ORF">RCOM_2005150</name>
</gene>
<organism evidence="1 2">
    <name type="scientific">Ricinus communis</name>
    <name type="common">Castor bean</name>
    <dbReference type="NCBI Taxonomy" id="3988"/>
    <lineage>
        <taxon>Eukaryota</taxon>
        <taxon>Viridiplantae</taxon>
        <taxon>Streptophyta</taxon>
        <taxon>Embryophyta</taxon>
        <taxon>Tracheophyta</taxon>
        <taxon>Spermatophyta</taxon>
        <taxon>Magnoliopsida</taxon>
        <taxon>eudicotyledons</taxon>
        <taxon>Gunneridae</taxon>
        <taxon>Pentapetalae</taxon>
        <taxon>rosids</taxon>
        <taxon>fabids</taxon>
        <taxon>Malpighiales</taxon>
        <taxon>Euphorbiaceae</taxon>
        <taxon>Acalyphoideae</taxon>
        <taxon>Acalypheae</taxon>
        <taxon>Ricinus</taxon>
    </lineage>
</organism>
<dbReference type="AlphaFoldDB" id="B9TPE2"/>